<keyword evidence="8" id="KW-0496">Mitochondrion</keyword>
<dbReference type="GO" id="GO:0005743">
    <property type="term" value="C:mitochondrial inner membrane"/>
    <property type="evidence" value="ECO:0007669"/>
    <property type="project" value="UniProtKB-SubCell"/>
</dbReference>
<evidence type="ECO:0000313" key="13">
    <source>
        <dbReference type="EMBL" id="KGG50925.1"/>
    </source>
</evidence>
<dbReference type="Proteomes" id="UP000029725">
    <property type="component" value="Unassembled WGS sequence"/>
</dbReference>
<gene>
    <name evidence="13" type="ORF">DI09_4p80</name>
</gene>
<evidence type="ECO:0000256" key="10">
    <source>
        <dbReference type="PROSITE-ProRule" id="PRU00282"/>
    </source>
</evidence>
<evidence type="ECO:0000256" key="9">
    <source>
        <dbReference type="ARBA" id="ARBA00023136"/>
    </source>
</evidence>
<dbReference type="VEuPathDB" id="MicrosporidiaDB:DI09_4p80"/>
<dbReference type="PROSITE" id="PS50920">
    <property type="entry name" value="SOLCAR"/>
    <property type="match status" value="3"/>
</dbReference>
<dbReference type="InterPro" id="IPR018108">
    <property type="entry name" value="MCP_transmembrane"/>
</dbReference>
<evidence type="ECO:0000256" key="12">
    <source>
        <dbReference type="SAM" id="Phobius"/>
    </source>
</evidence>
<evidence type="ECO:0000256" key="2">
    <source>
        <dbReference type="ARBA" id="ARBA00006375"/>
    </source>
</evidence>
<dbReference type="InterPro" id="IPR051752">
    <property type="entry name" value="Mito_2-oxodicarb_carrier"/>
</dbReference>
<comment type="similarity">
    <text evidence="2 11">Belongs to the mitochondrial carrier (TC 2.A.29) family.</text>
</comment>
<dbReference type="PRINTS" id="PR00926">
    <property type="entry name" value="MITOCARRIER"/>
</dbReference>
<feature type="transmembrane region" description="Helical" evidence="12">
    <location>
        <begin position="133"/>
        <end position="153"/>
    </location>
</feature>
<dbReference type="PANTHER" id="PTHR46356">
    <property type="entry name" value="MITOCHONDRIAL 2-OXODICARBOXYLATE CARRIER"/>
    <property type="match status" value="1"/>
</dbReference>
<dbReference type="SUPFAM" id="SSF103506">
    <property type="entry name" value="Mitochondrial carrier"/>
    <property type="match status" value="1"/>
</dbReference>
<evidence type="ECO:0000256" key="7">
    <source>
        <dbReference type="ARBA" id="ARBA00022989"/>
    </source>
</evidence>
<comment type="caution">
    <text evidence="13">The sequence shown here is derived from an EMBL/GenBank/DDBJ whole genome shotgun (WGS) entry which is preliminary data.</text>
</comment>
<dbReference type="OrthoDB" id="434783at2759"/>
<dbReference type="Pfam" id="PF00153">
    <property type="entry name" value="Mito_carr"/>
    <property type="match status" value="3"/>
</dbReference>
<evidence type="ECO:0000256" key="6">
    <source>
        <dbReference type="ARBA" id="ARBA00022792"/>
    </source>
</evidence>
<dbReference type="InterPro" id="IPR023395">
    <property type="entry name" value="MCP_dom_sf"/>
</dbReference>
<name>A0A098VPQ5_9MICR</name>
<dbReference type="PANTHER" id="PTHR46356:SF1">
    <property type="entry name" value="MITOCHONDRIAL 2-OXODICARBOXYLATE CARRIER"/>
    <property type="match status" value="1"/>
</dbReference>
<evidence type="ECO:0000256" key="4">
    <source>
        <dbReference type="ARBA" id="ARBA00022692"/>
    </source>
</evidence>
<keyword evidence="5" id="KW-0677">Repeat</keyword>
<dbReference type="AlphaFoldDB" id="A0A098VPQ5"/>
<feature type="transmembrane region" description="Helical" evidence="12">
    <location>
        <begin position="173"/>
        <end position="190"/>
    </location>
</feature>
<dbReference type="Gene3D" id="1.50.40.10">
    <property type="entry name" value="Mitochondrial carrier domain"/>
    <property type="match status" value="1"/>
</dbReference>
<reference evidence="13 14" key="1">
    <citation type="submission" date="2014-04" db="EMBL/GenBank/DDBJ databases">
        <title>A new species of microsporidia sheds light on the evolution of extreme parasitism.</title>
        <authorList>
            <person name="Haag K.L."/>
            <person name="James T.Y."/>
            <person name="Larsson R."/>
            <person name="Schaer T.M."/>
            <person name="Refardt D."/>
            <person name="Pombert J.-F."/>
            <person name="Ebert D."/>
        </authorList>
    </citation>
    <scope>NUCLEOTIDE SEQUENCE [LARGE SCALE GENOMIC DNA]</scope>
    <source>
        <strain evidence="13 14">UGP3</strain>
        <tissue evidence="13">Spores</tissue>
    </source>
</reference>
<keyword evidence="4 10" id="KW-0812">Transmembrane</keyword>
<dbReference type="InterPro" id="IPR002067">
    <property type="entry name" value="MCP"/>
</dbReference>
<protein>
    <submittedName>
        <fullName evidence="13">Uncharacterized protein</fullName>
    </submittedName>
</protein>
<feature type="repeat" description="Solcar" evidence="10">
    <location>
        <begin position="39"/>
        <end position="121"/>
    </location>
</feature>
<keyword evidence="7 12" id="KW-1133">Transmembrane helix</keyword>
<dbReference type="RefSeq" id="XP_013237405.1">
    <property type="nucleotide sequence ID" value="XM_013381951.1"/>
</dbReference>
<keyword evidence="6" id="KW-0999">Mitochondrion inner membrane</keyword>
<feature type="repeat" description="Solcar" evidence="10">
    <location>
        <begin position="226"/>
        <end position="315"/>
    </location>
</feature>
<comment type="subcellular location">
    <subcellularLocation>
        <location evidence="1">Mitochondrion inner membrane</location>
        <topology evidence="1">Multi-pass membrane protein</topology>
    </subcellularLocation>
</comment>
<accession>A0A098VPQ5</accession>
<keyword evidence="14" id="KW-1185">Reference proteome</keyword>
<dbReference type="GO" id="GO:0055085">
    <property type="term" value="P:transmembrane transport"/>
    <property type="evidence" value="ECO:0007669"/>
    <property type="project" value="InterPro"/>
</dbReference>
<evidence type="ECO:0000256" key="5">
    <source>
        <dbReference type="ARBA" id="ARBA00022737"/>
    </source>
</evidence>
<keyword evidence="3 11" id="KW-0813">Transport</keyword>
<proteinExistence type="inferred from homology"/>
<feature type="repeat" description="Solcar" evidence="10">
    <location>
        <begin position="130"/>
        <end position="217"/>
    </location>
</feature>
<evidence type="ECO:0000256" key="8">
    <source>
        <dbReference type="ARBA" id="ARBA00023128"/>
    </source>
</evidence>
<dbReference type="GeneID" id="25260194"/>
<organism evidence="13 14">
    <name type="scientific">Mitosporidium daphniae</name>
    <dbReference type="NCBI Taxonomy" id="1485682"/>
    <lineage>
        <taxon>Eukaryota</taxon>
        <taxon>Fungi</taxon>
        <taxon>Fungi incertae sedis</taxon>
        <taxon>Microsporidia</taxon>
        <taxon>Mitosporidium</taxon>
    </lineage>
</organism>
<dbReference type="HOGENOM" id="CLU_015166_5_2_1"/>
<evidence type="ECO:0000256" key="1">
    <source>
        <dbReference type="ARBA" id="ARBA00004448"/>
    </source>
</evidence>
<evidence type="ECO:0000256" key="3">
    <source>
        <dbReference type="ARBA" id="ARBA00022448"/>
    </source>
</evidence>
<evidence type="ECO:0000256" key="11">
    <source>
        <dbReference type="RuleBase" id="RU000488"/>
    </source>
</evidence>
<keyword evidence="9 10" id="KW-0472">Membrane</keyword>
<dbReference type="EMBL" id="JMKJ01000444">
    <property type="protein sequence ID" value="KGG50925.1"/>
    <property type="molecule type" value="Genomic_DNA"/>
</dbReference>
<sequence>MFTITASSNPNPKNRLHSRFYCHMTSSANVQQRAVLPPLPAPLQFAAGGIAGVTEILTRFQLQVGSGAAGPDSYSSILGTFKKMIRNEGFGSLYRGILAPVLVEAPKRATKFGANEFFGRAYKDAFGWEKSRMLSVATGVSSGILEATMIVSFELVKIQMQDKSNAGLYRNTFDVVIVFALMLIGARGFFRGIEATIWRHSVWNGAYFGMITTLKNSMPEAKTDQQATLNSLIAGTIGGFIATTINIPFDVIKSRIQAQKPGALDPKYSWTLPALRSVAAEEGISALYKGYTPKVLRLGPGGGILLVVYDQVTAWMQRNLVGQKEE</sequence>
<evidence type="ECO:0000313" key="14">
    <source>
        <dbReference type="Proteomes" id="UP000029725"/>
    </source>
</evidence>